<protein>
    <submittedName>
        <fullName evidence="2">Type VI secretion system-associated protein TagO</fullName>
    </submittedName>
</protein>
<evidence type="ECO:0000313" key="2">
    <source>
        <dbReference type="EMBL" id="XDL16470.1"/>
    </source>
</evidence>
<dbReference type="AlphaFoldDB" id="A0AB39ILI2"/>
<gene>
    <name evidence="2" type="ORF">LF923_0009635</name>
</gene>
<evidence type="ECO:0000256" key="1">
    <source>
        <dbReference type="SAM" id="SignalP"/>
    </source>
</evidence>
<organism evidence="2">
    <name type="scientific">Dickeya oryzae</name>
    <dbReference type="NCBI Taxonomy" id="1240404"/>
    <lineage>
        <taxon>Bacteria</taxon>
        <taxon>Pseudomonadati</taxon>
        <taxon>Pseudomonadota</taxon>
        <taxon>Gammaproteobacteria</taxon>
        <taxon>Enterobacterales</taxon>
        <taxon>Pectobacteriaceae</taxon>
        <taxon>Dickeya</taxon>
    </lineage>
</organism>
<name>A0AB39ILI2_9GAMM</name>
<feature type="chain" id="PRO_5044202931" evidence="1">
    <location>
        <begin position="23"/>
        <end position="215"/>
    </location>
</feature>
<reference evidence="2" key="1">
    <citation type="submission" date="2024-07" db="EMBL/GenBank/DDBJ databases">
        <authorList>
            <person name="Pedron J."/>
        </authorList>
    </citation>
    <scope>NUCLEOTIDE SEQUENCE</scope>
    <source>
        <strain evidence="2">A642-S2-A17</strain>
    </source>
</reference>
<keyword evidence="1" id="KW-0732">Signal</keyword>
<sequence length="215" mass="23780">MKKACFAVASFLFSIAPSLAPAQTTDSIDKSSLSQCQAVNDGASRLACYDKLLPPTNSDIVANSDSELSIGIGKWDTATEKSPVDDSQNVYLVLKANEPVRGLFGDSVIPSLFITCREKKINVFINWEVYLGLQETSMLYRLDKQKAVTMPWTISTNTKAVFYRGQNVDFIKKLSNSNNLFVQITPYGENSVSTTFDLKGLSEAIKPLQKACRWN</sequence>
<feature type="signal peptide" evidence="1">
    <location>
        <begin position="1"/>
        <end position="22"/>
    </location>
</feature>
<dbReference type="EMBL" id="CP162411">
    <property type="protein sequence ID" value="XDL16470.1"/>
    <property type="molecule type" value="Genomic_DNA"/>
</dbReference>
<dbReference type="InterPro" id="IPR038696">
    <property type="entry name" value="IalB_sf"/>
</dbReference>
<dbReference type="InterPro" id="IPR017738">
    <property type="entry name" value="T6SS-assoc_VCA0118"/>
</dbReference>
<accession>A0AB39ILI2</accession>
<proteinExistence type="predicted"/>
<dbReference type="RefSeq" id="WP_226102649.1">
    <property type="nucleotide sequence ID" value="NZ_CP162411.1"/>
</dbReference>
<dbReference type="Pfam" id="PF11319">
    <property type="entry name" value="VasI"/>
    <property type="match status" value="1"/>
</dbReference>
<dbReference type="Gene3D" id="2.60.40.1880">
    <property type="entry name" value="Invasion associated locus B (IalB) protein"/>
    <property type="match status" value="1"/>
</dbReference>